<feature type="compositionally biased region" description="Basic residues" evidence="1">
    <location>
        <begin position="33"/>
        <end position="42"/>
    </location>
</feature>
<keyword evidence="3" id="KW-1185">Reference proteome</keyword>
<feature type="compositionally biased region" description="Low complexity" evidence="1">
    <location>
        <begin position="43"/>
        <end position="53"/>
    </location>
</feature>
<dbReference type="AlphaFoldDB" id="A0AAD7SDI2"/>
<evidence type="ECO:0000313" key="2">
    <source>
        <dbReference type="EMBL" id="KAJ8400570.1"/>
    </source>
</evidence>
<evidence type="ECO:0000256" key="1">
    <source>
        <dbReference type="SAM" id="MobiDB-lite"/>
    </source>
</evidence>
<protein>
    <submittedName>
        <fullName evidence="2">Uncharacterized protein</fullName>
    </submittedName>
</protein>
<dbReference type="Proteomes" id="UP001221898">
    <property type="component" value="Unassembled WGS sequence"/>
</dbReference>
<dbReference type="EMBL" id="JAINUG010000075">
    <property type="protein sequence ID" value="KAJ8400570.1"/>
    <property type="molecule type" value="Genomic_DNA"/>
</dbReference>
<gene>
    <name evidence="2" type="ORF">AAFF_G00393390</name>
</gene>
<reference evidence="2" key="1">
    <citation type="journal article" date="2023" name="Science">
        <title>Genome structures resolve the early diversification of teleost fishes.</title>
        <authorList>
            <person name="Parey E."/>
            <person name="Louis A."/>
            <person name="Montfort J."/>
            <person name="Bouchez O."/>
            <person name="Roques C."/>
            <person name="Iampietro C."/>
            <person name="Lluch J."/>
            <person name="Castinel A."/>
            <person name="Donnadieu C."/>
            <person name="Desvignes T."/>
            <person name="Floi Bucao C."/>
            <person name="Jouanno E."/>
            <person name="Wen M."/>
            <person name="Mejri S."/>
            <person name="Dirks R."/>
            <person name="Jansen H."/>
            <person name="Henkel C."/>
            <person name="Chen W.J."/>
            <person name="Zahm M."/>
            <person name="Cabau C."/>
            <person name="Klopp C."/>
            <person name="Thompson A.W."/>
            <person name="Robinson-Rechavi M."/>
            <person name="Braasch I."/>
            <person name="Lecointre G."/>
            <person name="Bobe J."/>
            <person name="Postlethwait J.H."/>
            <person name="Berthelot C."/>
            <person name="Roest Crollius H."/>
            <person name="Guiguen Y."/>
        </authorList>
    </citation>
    <scope>NUCLEOTIDE SEQUENCE</scope>
    <source>
        <strain evidence="2">NC1722</strain>
    </source>
</reference>
<feature type="region of interest" description="Disordered" evidence="1">
    <location>
        <begin position="1"/>
        <end position="57"/>
    </location>
</feature>
<proteinExistence type="predicted"/>
<organism evidence="2 3">
    <name type="scientific">Aldrovandia affinis</name>
    <dbReference type="NCBI Taxonomy" id="143900"/>
    <lineage>
        <taxon>Eukaryota</taxon>
        <taxon>Metazoa</taxon>
        <taxon>Chordata</taxon>
        <taxon>Craniata</taxon>
        <taxon>Vertebrata</taxon>
        <taxon>Euteleostomi</taxon>
        <taxon>Actinopterygii</taxon>
        <taxon>Neopterygii</taxon>
        <taxon>Teleostei</taxon>
        <taxon>Notacanthiformes</taxon>
        <taxon>Halosauridae</taxon>
        <taxon>Aldrovandia</taxon>
    </lineage>
</organism>
<sequence length="86" mass="9065">MRSPGSTPAVDNSSGEGEGTRTPQMLSVEARRSRSRSLHLRSLRPAGGAADTETGGGLCVGITGLRHQRWRNVVLPYASADMTGTN</sequence>
<evidence type="ECO:0000313" key="3">
    <source>
        <dbReference type="Proteomes" id="UP001221898"/>
    </source>
</evidence>
<accession>A0AAD7SDI2</accession>
<comment type="caution">
    <text evidence="2">The sequence shown here is derived from an EMBL/GenBank/DDBJ whole genome shotgun (WGS) entry which is preliminary data.</text>
</comment>
<feature type="compositionally biased region" description="Polar residues" evidence="1">
    <location>
        <begin position="1"/>
        <end position="25"/>
    </location>
</feature>
<name>A0AAD7SDI2_9TELE</name>